<dbReference type="InterPro" id="IPR012337">
    <property type="entry name" value="RNaseH-like_sf"/>
</dbReference>
<keyword evidence="2" id="KW-1185">Reference proteome</keyword>
<dbReference type="SUPFAM" id="SSF53098">
    <property type="entry name" value="Ribonuclease H-like"/>
    <property type="match status" value="1"/>
</dbReference>
<organism evidence="1 2">
    <name type="scientific">Acetobacter orleanensis</name>
    <dbReference type="NCBI Taxonomy" id="104099"/>
    <lineage>
        <taxon>Bacteria</taxon>
        <taxon>Pseudomonadati</taxon>
        <taxon>Pseudomonadota</taxon>
        <taxon>Alphaproteobacteria</taxon>
        <taxon>Acetobacterales</taxon>
        <taxon>Acetobacteraceae</taxon>
        <taxon>Acetobacter</taxon>
    </lineage>
</organism>
<reference evidence="1 2" key="1">
    <citation type="submission" date="2019-06" db="EMBL/GenBank/DDBJ databases">
        <title>Whole genome shotgun sequence of Acetobacter orleanensis NBRC 13752.</title>
        <authorList>
            <person name="Hosoyama A."/>
            <person name="Uohara A."/>
            <person name="Ohji S."/>
            <person name="Ichikawa N."/>
        </authorList>
    </citation>
    <scope>NUCLEOTIDE SEQUENCE [LARGE SCALE GENOMIC DNA]</scope>
    <source>
        <strain evidence="1 2">NBRC 13752</strain>
    </source>
</reference>
<sequence>MLLINKQTLNARRERSASGTDMVKTLPKTAASKTETISAHPENTGLNRLTSDLKTGSVGGQGAFRDYNTGYVYIDVKHPPKLQTTDGEGWQRLLYAAIDRCSNSVHPAVYSGENAVGFLKSAKAIFSFWITHILIDRGPCFTTDTFEKACCGMTIERHINVVA</sequence>
<gene>
    <name evidence="1" type="ORF">AOR01nite_15660</name>
</gene>
<dbReference type="Proteomes" id="UP000317617">
    <property type="component" value="Unassembled WGS sequence"/>
</dbReference>
<protein>
    <recommendedName>
        <fullName evidence="3">Integrase catalytic domain-containing protein</fullName>
    </recommendedName>
</protein>
<dbReference type="InterPro" id="IPR036397">
    <property type="entry name" value="RNaseH_sf"/>
</dbReference>
<dbReference type="GO" id="GO:0003676">
    <property type="term" value="F:nucleic acid binding"/>
    <property type="evidence" value="ECO:0007669"/>
    <property type="project" value="InterPro"/>
</dbReference>
<proteinExistence type="predicted"/>
<dbReference type="Gene3D" id="3.30.420.10">
    <property type="entry name" value="Ribonuclease H-like superfamily/Ribonuclease H"/>
    <property type="match status" value="1"/>
</dbReference>
<dbReference type="EMBL" id="BJMU01000007">
    <property type="protein sequence ID" value="GEB83089.1"/>
    <property type="molecule type" value="Genomic_DNA"/>
</dbReference>
<dbReference type="AlphaFoldDB" id="A0A4Y3TNS7"/>
<evidence type="ECO:0000313" key="1">
    <source>
        <dbReference type="EMBL" id="GEB83089.1"/>
    </source>
</evidence>
<evidence type="ECO:0008006" key="3">
    <source>
        <dbReference type="Google" id="ProtNLM"/>
    </source>
</evidence>
<evidence type="ECO:0000313" key="2">
    <source>
        <dbReference type="Proteomes" id="UP000317617"/>
    </source>
</evidence>
<name>A0A4Y3TNS7_9PROT</name>
<accession>A0A4Y3TNS7</accession>
<comment type="caution">
    <text evidence="1">The sequence shown here is derived from an EMBL/GenBank/DDBJ whole genome shotgun (WGS) entry which is preliminary data.</text>
</comment>